<evidence type="ECO:0000256" key="3">
    <source>
        <dbReference type="SAM" id="MobiDB-lite"/>
    </source>
</evidence>
<dbReference type="Proteomes" id="UP000799757">
    <property type="component" value="Unassembled WGS sequence"/>
</dbReference>
<feature type="region of interest" description="Disordered" evidence="3">
    <location>
        <begin position="135"/>
        <end position="156"/>
    </location>
</feature>
<name>A0A6A6XB60_9PLEO</name>
<evidence type="ECO:0000313" key="4">
    <source>
        <dbReference type="EMBL" id="KAF2793699.1"/>
    </source>
</evidence>
<dbReference type="NCBIfam" id="TIGR00756">
    <property type="entry name" value="PPR"/>
    <property type="match status" value="2"/>
</dbReference>
<feature type="compositionally biased region" description="Basic and acidic residues" evidence="3">
    <location>
        <begin position="973"/>
        <end position="999"/>
    </location>
</feature>
<evidence type="ECO:0000313" key="5">
    <source>
        <dbReference type="Proteomes" id="UP000799757"/>
    </source>
</evidence>
<protein>
    <recommendedName>
        <fullName evidence="6">Pentatricopeptide repeat protein</fullName>
    </recommendedName>
</protein>
<organism evidence="4 5">
    <name type="scientific">Melanomma pulvis-pyrius CBS 109.77</name>
    <dbReference type="NCBI Taxonomy" id="1314802"/>
    <lineage>
        <taxon>Eukaryota</taxon>
        <taxon>Fungi</taxon>
        <taxon>Dikarya</taxon>
        <taxon>Ascomycota</taxon>
        <taxon>Pezizomycotina</taxon>
        <taxon>Dothideomycetes</taxon>
        <taxon>Pleosporomycetidae</taxon>
        <taxon>Pleosporales</taxon>
        <taxon>Melanommataceae</taxon>
        <taxon>Melanomma</taxon>
    </lineage>
</organism>
<feature type="compositionally biased region" description="Polar residues" evidence="3">
    <location>
        <begin position="945"/>
        <end position="954"/>
    </location>
</feature>
<feature type="compositionally biased region" description="Basic and acidic residues" evidence="3">
    <location>
        <begin position="933"/>
        <end position="944"/>
    </location>
</feature>
<keyword evidence="1" id="KW-0677">Repeat</keyword>
<reference evidence="4" key="1">
    <citation type="journal article" date="2020" name="Stud. Mycol.">
        <title>101 Dothideomycetes genomes: a test case for predicting lifestyles and emergence of pathogens.</title>
        <authorList>
            <person name="Haridas S."/>
            <person name="Albert R."/>
            <person name="Binder M."/>
            <person name="Bloem J."/>
            <person name="Labutti K."/>
            <person name="Salamov A."/>
            <person name="Andreopoulos B."/>
            <person name="Baker S."/>
            <person name="Barry K."/>
            <person name="Bills G."/>
            <person name="Bluhm B."/>
            <person name="Cannon C."/>
            <person name="Castanera R."/>
            <person name="Culley D."/>
            <person name="Daum C."/>
            <person name="Ezra D."/>
            <person name="Gonzalez J."/>
            <person name="Henrissat B."/>
            <person name="Kuo A."/>
            <person name="Liang C."/>
            <person name="Lipzen A."/>
            <person name="Lutzoni F."/>
            <person name="Magnuson J."/>
            <person name="Mondo S."/>
            <person name="Nolan M."/>
            <person name="Ohm R."/>
            <person name="Pangilinan J."/>
            <person name="Park H.-J."/>
            <person name="Ramirez L."/>
            <person name="Alfaro M."/>
            <person name="Sun H."/>
            <person name="Tritt A."/>
            <person name="Yoshinaga Y."/>
            <person name="Zwiers L.-H."/>
            <person name="Turgeon B."/>
            <person name="Goodwin S."/>
            <person name="Spatafora J."/>
            <person name="Crous P."/>
            <person name="Grigoriev I."/>
        </authorList>
    </citation>
    <scope>NUCLEOTIDE SEQUENCE</scope>
    <source>
        <strain evidence="4">CBS 109.77</strain>
    </source>
</reference>
<sequence>MMSSYVCRQCRARLVPRAVSLRNPQWQPRATFISLRNEQAAPHEAHDTPQDESAPKNSENATGVSSIIRKVEIDPTRDPARDALREPRWGARKPSLGTGRYSKYAQNTEAIRKGHPGEFMEGQSRLGRTEEFPSVTKHVPNYPESAATREPNSTRQEISESHAIIMQRNIRDGDLNRAWDSFLRNYASRDSASYSNPSFQDVRLLNRGYIFGQLLESVNDQFCRGIETPVSPSGALFAYEQTELARPEFWIKTIVKLTHELLFTISGAYEGRNHPDALLSELTSVWRLFFQCKGARDDPLESIAVDWQTLPDAEVLSKPGTAVFQMGDFGRRLQTHHPKFVGNAALGFSAVTFFNLFDKVNQDVLKVSDSVREQGAPFLRLLTHLLAGSVVRGVLKHTLVSPDFIRLPEEFRNAVINQIKSAPLEAMLTLKSGGNTEETVPQDERASNQEEFFRKRIHKAVLQQEHSGILENIWEQVLKAYSPGNSRGNDPIIPEQLYNSLLTGFMALSLPERSVEVWNHIIASGINPDVKTWTAMLDGCSRARDLDGLNAIWARLLKSGIEPDEYAWTTRVHALISLRQINGGFAALDQMGKKWIVAETAIKSPPKTGNKKLPKVTINHSTKPSIEVVNGAITALVQVSERALTFAQKKDFVQKVLQWAGNFSLKPDARTYNTLIMMYIKGGDYTTSFKLLRQMEKEAILPDVATYTMLIRSAFDNEKFANLSESEQADRVVSIFTELETGGVELNTQIYSSIVDRLLKQYENFTAVRAVIDHMMSRKIMPSPHIYTSLVTQYFQQTPPNIAAVDALWMQILSTLGMMTDKILFDRIIEGYAANGEVGRMMAILTRMSMHGKLPSWNALTAVVTALGQAGDWERIHQIIRDVQRGEGVGKGGVTGGRKGQEFFFHVVVEKLGIDLAELGAQAGGDGQPMQLKEGRAEQARDASQDGNAEQQEAQRLWNEQLDSTGTDEPSDVDARKDDLIQDQATRGDSKDANWREEDNGSMGGVPL</sequence>
<dbReference type="AlphaFoldDB" id="A0A6A6XB60"/>
<dbReference type="PANTHER" id="PTHR47933">
    <property type="entry name" value="PENTATRICOPEPTIDE REPEAT-CONTAINING PROTEIN 1, MITOCHONDRIAL"/>
    <property type="match status" value="1"/>
</dbReference>
<feature type="compositionally biased region" description="Polar residues" evidence="3">
    <location>
        <begin position="55"/>
        <end position="65"/>
    </location>
</feature>
<keyword evidence="5" id="KW-1185">Reference proteome</keyword>
<feature type="repeat" description="PPR" evidence="2">
    <location>
        <begin position="529"/>
        <end position="563"/>
    </location>
</feature>
<evidence type="ECO:0000256" key="2">
    <source>
        <dbReference type="PROSITE-ProRule" id="PRU00708"/>
    </source>
</evidence>
<dbReference type="Pfam" id="PF13041">
    <property type="entry name" value="PPR_2"/>
    <property type="match status" value="1"/>
</dbReference>
<dbReference type="GO" id="GO:0003729">
    <property type="term" value="F:mRNA binding"/>
    <property type="evidence" value="ECO:0007669"/>
    <property type="project" value="TreeGrafter"/>
</dbReference>
<feature type="repeat" description="PPR" evidence="2">
    <location>
        <begin position="668"/>
        <end position="702"/>
    </location>
</feature>
<dbReference type="EMBL" id="MU001917">
    <property type="protein sequence ID" value="KAF2793699.1"/>
    <property type="molecule type" value="Genomic_DNA"/>
</dbReference>
<dbReference type="InterPro" id="IPR051240">
    <property type="entry name" value="Mito_RNA-Proc/Resp"/>
</dbReference>
<proteinExistence type="predicted"/>
<gene>
    <name evidence="4" type="ORF">K505DRAFT_305303</name>
</gene>
<accession>A0A6A6XB60</accession>
<dbReference type="OrthoDB" id="185373at2759"/>
<evidence type="ECO:0000256" key="1">
    <source>
        <dbReference type="ARBA" id="ARBA00022737"/>
    </source>
</evidence>
<dbReference type="PROSITE" id="PS51375">
    <property type="entry name" value="PPR"/>
    <property type="match status" value="2"/>
</dbReference>
<dbReference type="PANTHER" id="PTHR47933:SF11">
    <property type="entry name" value="PENTATRICOPEPTIDE REPEAT-CONTAINING PROTEIN 2"/>
    <property type="match status" value="1"/>
</dbReference>
<dbReference type="InterPro" id="IPR002885">
    <property type="entry name" value="PPR_rpt"/>
</dbReference>
<feature type="region of interest" description="Disordered" evidence="3">
    <location>
        <begin position="39"/>
        <end position="68"/>
    </location>
</feature>
<feature type="region of interest" description="Disordered" evidence="3">
    <location>
        <begin position="923"/>
        <end position="1008"/>
    </location>
</feature>
<evidence type="ECO:0008006" key="6">
    <source>
        <dbReference type="Google" id="ProtNLM"/>
    </source>
</evidence>
<dbReference type="Pfam" id="PF13812">
    <property type="entry name" value="PPR_3"/>
    <property type="match status" value="1"/>
</dbReference>
<dbReference type="Gene3D" id="1.25.40.10">
    <property type="entry name" value="Tetratricopeptide repeat domain"/>
    <property type="match status" value="3"/>
</dbReference>
<dbReference type="InterPro" id="IPR011990">
    <property type="entry name" value="TPR-like_helical_dom_sf"/>
</dbReference>